<evidence type="ECO:0000259" key="7">
    <source>
        <dbReference type="Pfam" id="PF00881"/>
    </source>
</evidence>
<comment type="cofactor">
    <cofactor evidence="1">
        <name>FMN</name>
        <dbReference type="ChEBI" id="CHEBI:58210"/>
    </cofactor>
</comment>
<dbReference type="eggNOG" id="COG0778">
    <property type="taxonomic scope" value="Bacteria"/>
</dbReference>
<keyword evidence="3" id="KW-0285">Flavoprotein</keyword>
<protein>
    <submittedName>
        <fullName evidence="8">Nitroreductase family protein</fullName>
    </submittedName>
</protein>
<evidence type="ECO:0000256" key="2">
    <source>
        <dbReference type="ARBA" id="ARBA00007118"/>
    </source>
</evidence>
<dbReference type="Gene3D" id="3.40.109.10">
    <property type="entry name" value="NADH Oxidase"/>
    <property type="match status" value="1"/>
</dbReference>
<dbReference type="GO" id="GO:0016491">
    <property type="term" value="F:oxidoreductase activity"/>
    <property type="evidence" value="ECO:0007669"/>
    <property type="project" value="UniProtKB-KW"/>
</dbReference>
<reference evidence="8" key="1">
    <citation type="submission" date="2009-09" db="EMBL/GenBank/DDBJ databases">
        <authorList>
            <person name="Weinstock G."/>
            <person name="Sodergren E."/>
            <person name="Clifton S."/>
            <person name="Fulton L."/>
            <person name="Fulton B."/>
            <person name="Courtney L."/>
            <person name="Fronick C."/>
            <person name="Harrison M."/>
            <person name="Strong C."/>
            <person name="Farmer C."/>
            <person name="Delahaunty K."/>
            <person name="Markovic C."/>
            <person name="Hall O."/>
            <person name="Minx P."/>
            <person name="Tomlinson C."/>
            <person name="Mitreva M."/>
            <person name="Nelson J."/>
            <person name="Hou S."/>
            <person name="Wollam A."/>
            <person name="Pepin K.H."/>
            <person name="Johnson M."/>
            <person name="Bhonagiri V."/>
            <person name="Nash W.E."/>
            <person name="Warren W."/>
            <person name="Chinwalla A."/>
            <person name="Mardis E.R."/>
            <person name="Wilson R.K."/>
        </authorList>
    </citation>
    <scope>NUCLEOTIDE SEQUENCE [LARGE SCALE GENOMIC DNA]</scope>
    <source>
        <strain evidence="8">DSM 15470</strain>
    </source>
</reference>
<gene>
    <name evidence="8" type="ORF">GCWU000321_01408</name>
</gene>
<dbReference type="Proteomes" id="UP000004736">
    <property type="component" value="Unassembled WGS sequence"/>
</dbReference>
<dbReference type="InterPro" id="IPR029479">
    <property type="entry name" value="Nitroreductase"/>
</dbReference>
<dbReference type="CDD" id="cd02149">
    <property type="entry name" value="NfsB-like"/>
    <property type="match status" value="1"/>
</dbReference>
<dbReference type="PANTHER" id="PTHR43673">
    <property type="entry name" value="NAD(P)H NITROREDUCTASE YDGI-RELATED"/>
    <property type="match status" value="1"/>
</dbReference>
<dbReference type="AlphaFoldDB" id="C9LPC9"/>
<sequence length="242" mass="27949">MKECLMNHGESTVIETVNAAKPNFNKEKLLNAMKYRYATKRFSEKTIPPEDFEVLLETARLAPTSFGLETWKILVIQDKTLREEMKEFGWGIKDKLDASHFVVFLARKKADITFGSDYIRHMLKDVHQVPDEVYEFYRNAYGNFSENDFKTLESERSAFDWAGKQAYIVMAHMMAVAALMGIDSCPLEGFIPKEMDRLLGEEHGLFDTEHFGIAVMAAFGYRGEDVHRNKTRRPLSESVLWK</sequence>
<organism evidence="8 9">
    <name type="scientific">Dialister invisus DSM 15470</name>
    <dbReference type="NCBI Taxonomy" id="592028"/>
    <lineage>
        <taxon>Bacteria</taxon>
        <taxon>Bacillati</taxon>
        <taxon>Bacillota</taxon>
        <taxon>Negativicutes</taxon>
        <taxon>Veillonellales</taxon>
        <taxon>Veillonellaceae</taxon>
        <taxon>Dialister</taxon>
    </lineage>
</organism>
<keyword evidence="9" id="KW-1185">Reference proteome</keyword>
<proteinExistence type="inferred from homology"/>
<dbReference type="InterPro" id="IPR033878">
    <property type="entry name" value="NfsB-like"/>
</dbReference>
<comment type="similarity">
    <text evidence="2">Belongs to the nitroreductase family.</text>
</comment>
<dbReference type="EMBL" id="ACIM02000001">
    <property type="protein sequence ID" value="EEW97415.1"/>
    <property type="molecule type" value="Genomic_DNA"/>
</dbReference>
<keyword evidence="4" id="KW-0288">FMN</keyword>
<evidence type="ECO:0000256" key="3">
    <source>
        <dbReference type="ARBA" id="ARBA00022630"/>
    </source>
</evidence>
<evidence type="ECO:0000313" key="9">
    <source>
        <dbReference type="Proteomes" id="UP000004736"/>
    </source>
</evidence>
<dbReference type="STRING" id="592028.GCWU000321_01408"/>
<evidence type="ECO:0000256" key="4">
    <source>
        <dbReference type="ARBA" id="ARBA00022643"/>
    </source>
</evidence>
<evidence type="ECO:0000256" key="6">
    <source>
        <dbReference type="ARBA" id="ARBA00023002"/>
    </source>
</evidence>
<dbReference type="PANTHER" id="PTHR43673:SF2">
    <property type="entry name" value="NITROREDUCTASE"/>
    <property type="match status" value="1"/>
</dbReference>
<evidence type="ECO:0000256" key="1">
    <source>
        <dbReference type="ARBA" id="ARBA00001917"/>
    </source>
</evidence>
<name>C9LPC9_9FIRM</name>
<dbReference type="SUPFAM" id="SSF55469">
    <property type="entry name" value="FMN-dependent nitroreductase-like"/>
    <property type="match status" value="1"/>
</dbReference>
<comment type="caution">
    <text evidence="8">The sequence shown here is derived from an EMBL/GenBank/DDBJ whole genome shotgun (WGS) entry which is preliminary data.</text>
</comment>
<feature type="domain" description="Nitroreductase" evidence="7">
    <location>
        <begin position="34"/>
        <end position="202"/>
    </location>
</feature>
<dbReference type="Pfam" id="PF00881">
    <property type="entry name" value="Nitroreductase"/>
    <property type="match status" value="1"/>
</dbReference>
<keyword evidence="5" id="KW-0521">NADP</keyword>
<evidence type="ECO:0000313" key="8">
    <source>
        <dbReference type="EMBL" id="EEW97415.1"/>
    </source>
</evidence>
<dbReference type="HOGENOM" id="CLU_070764_4_1_9"/>
<dbReference type="InterPro" id="IPR000415">
    <property type="entry name" value="Nitroreductase-like"/>
</dbReference>
<evidence type="ECO:0000256" key="5">
    <source>
        <dbReference type="ARBA" id="ARBA00022857"/>
    </source>
</evidence>
<accession>C9LPC9</accession>
<keyword evidence="6" id="KW-0560">Oxidoreductase</keyword>